<name>X0ZBZ8_9ZZZZ</name>
<comment type="caution">
    <text evidence="1">The sequence shown here is derived from an EMBL/GenBank/DDBJ whole genome shotgun (WGS) entry which is preliminary data.</text>
</comment>
<sequence>GLSMKTIIAGSRGFTLSKFPDAVDMVQQAIDESKFPITEIVSGQQRTYEHGKIVGGADYIGELWAEMVDVPVKLFPADWDGFGKAAGFMRNRDMAHYSESLIAIWDMKSPGTRHMAKQMQKLDKKVYIFPFNE</sequence>
<protein>
    <recommendedName>
        <fullName evidence="2">DUF2493 domain-containing protein</fullName>
    </recommendedName>
</protein>
<dbReference type="AlphaFoldDB" id="X0ZBZ8"/>
<accession>X0ZBZ8</accession>
<proteinExistence type="predicted"/>
<feature type="non-terminal residue" evidence="1">
    <location>
        <position position="1"/>
    </location>
</feature>
<dbReference type="EMBL" id="BARS01051491">
    <property type="protein sequence ID" value="GAG45916.1"/>
    <property type="molecule type" value="Genomic_DNA"/>
</dbReference>
<evidence type="ECO:0000313" key="1">
    <source>
        <dbReference type="EMBL" id="GAG45916.1"/>
    </source>
</evidence>
<gene>
    <name evidence="1" type="ORF">S01H1_76692</name>
</gene>
<organism evidence="1">
    <name type="scientific">marine sediment metagenome</name>
    <dbReference type="NCBI Taxonomy" id="412755"/>
    <lineage>
        <taxon>unclassified sequences</taxon>
        <taxon>metagenomes</taxon>
        <taxon>ecological metagenomes</taxon>
    </lineage>
</organism>
<evidence type="ECO:0008006" key="2">
    <source>
        <dbReference type="Google" id="ProtNLM"/>
    </source>
</evidence>
<reference evidence="1" key="1">
    <citation type="journal article" date="2014" name="Front. Microbiol.">
        <title>High frequency of phylogenetically diverse reductive dehalogenase-homologous genes in deep subseafloor sedimentary metagenomes.</title>
        <authorList>
            <person name="Kawai M."/>
            <person name="Futagami T."/>
            <person name="Toyoda A."/>
            <person name="Takaki Y."/>
            <person name="Nishi S."/>
            <person name="Hori S."/>
            <person name="Arai W."/>
            <person name="Tsubouchi T."/>
            <person name="Morono Y."/>
            <person name="Uchiyama I."/>
            <person name="Ito T."/>
            <person name="Fujiyama A."/>
            <person name="Inagaki F."/>
            <person name="Takami H."/>
        </authorList>
    </citation>
    <scope>NUCLEOTIDE SEQUENCE</scope>
    <source>
        <strain evidence="1">Expedition CK06-06</strain>
    </source>
</reference>